<organism evidence="1 2">
    <name type="scientific">Rhodopirellula islandica</name>
    <dbReference type="NCBI Taxonomy" id="595434"/>
    <lineage>
        <taxon>Bacteria</taxon>
        <taxon>Pseudomonadati</taxon>
        <taxon>Planctomycetota</taxon>
        <taxon>Planctomycetia</taxon>
        <taxon>Pirellulales</taxon>
        <taxon>Pirellulaceae</taxon>
        <taxon>Rhodopirellula</taxon>
    </lineage>
</organism>
<dbReference type="AlphaFoldDB" id="A0A0J1EJ64"/>
<dbReference type="EMBL" id="LECT01000017">
    <property type="protein sequence ID" value="KLU05574.1"/>
    <property type="molecule type" value="Genomic_DNA"/>
</dbReference>
<evidence type="ECO:0000313" key="2">
    <source>
        <dbReference type="Proteomes" id="UP000036367"/>
    </source>
</evidence>
<reference evidence="1" key="1">
    <citation type="submission" date="2015-05" db="EMBL/GenBank/DDBJ databases">
        <title>Permanent draft genome of Rhodopirellula islandicus K833.</title>
        <authorList>
            <person name="Kizina J."/>
            <person name="Richter M."/>
            <person name="Glockner F.O."/>
            <person name="Harder J."/>
        </authorList>
    </citation>
    <scope>NUCLEOTIDE SEQUENCE [LARGE SCALE GENOMIC DNA]</scope>
    <source>
        <strain evidence="1">K833</strain>
    </source>
</reference>
<sequence length="42" mass="4596">MWAQESLGNGCYPTAVTFDLAIHSLGNSNEHSNNHPPTARRT</sequence>
<protein>
    <submittedName>
        <fullName evidence="1">Uncharacterized protein</fullName>
    </submittedName>
</protein>
<dbReference type="PATRIC" id="fig|595434.4.peg.2107"/>
<gene>
    <name evidence="1" type="ORF">RISK_002206</name>
</gene>
<dbReference type="Proteomes" id="UP000036367">
    <property type="component" value="Unassembled WGS sequence"/>
</dbReference>
<keyword evidence="2" id="KW-1185">Reference proteome</keyword>
<comment type="caution">
    <text evidence="1">The sequence shown here is derived from an EMBL/GenBank/DDBJ whole genome shotgun (WGS) entry which is preliminary data.</text>
</comment>
<evidence type="ECO:0000313" key="1">
    <source>
        <dbReference type="EMBL" id="KLU05574.1"/>
    </source>
</evidence>
<accession>A0A0J1EJ64</accession>
<name>A0A0J1EJ64_RHOIS</name>
<dbReference type="STRING" id="595434.RISK_002206"/>
<proteinExistence type="predicted"/>